<evidence type="ECO:0000313" key="2">
    <source>
        <dbReference type="Proteomes" id="UP000001514"/>
    </source>
</evidence>
<dbReference type="InterPro" id="IPR052980">
    <property type="entry name" value="Crinkler_effector"/>
</dbReference>
<dbReference type="PANTHER" id="PTHR33129">
    <property type="entry name" value="PROTEIN KINASE DOMAIN-CONTAINING PROTEIN-RELATED"/>
    <property type="match status" value="1"/>
</dbReference>
<dbReference type="KEGG" id="smo:SELMODRAFT_448732"/>
<dbReference type="InParanoid" id="D8T9S6"/>
<dbReference type="HOGENOM" id="CLU_630744_0_0_1"/>
<name>D8T9S6_SELML</name>
<dbReference type="EMBL" id="GL377698">
    <property type="protein sequence ID" value="EFJ06626.1"/>
    <property type="molecule type" value="Genomic_DNA"/>
</dbReference>
<evidence type="ECO:0000313" key="1">
    <source>
        <dbReference type="EMBL" id="EFJ06626.1"/>
    </source>
</evidence>
<keyword evidence="2" id="KW-1185">Reference proteome</keyword>
<protein>
    <submittedName>
        <fullName evidence="1">Uncharacterized protein</fullName>
    </submittedName>
</protein>
<proteinExistence type="predicted"/>
<reference evidence="1 2" key="1">
    <citation type="journal article" date="2011" name="Science">
        <title>The Selaginella genome identifies genetic changes associated with the evolution of vascular plants.</title>
        <authorList>
            <person name="Banks J.A."/>
            <person name="Nishiyama T."/>
            <person name="Hasebe M."/>
            <person name="Bowman J.L."/>
            <person name="Gribskov M."/>
            <person name="dePamphilis C."/>
            <person name="Albert V.A."/>
            <person name="Aono N."/>
            <person name="Aoyama T."/>
            <person name="Ambrose B.A."/>
            <person name="Ashton N.W."/>
            <person name="Axtell M.J."/>
            <person name="Barker E."/>
            <person name="Barker M.S."/>
            <person name="Bennetzen J.L."/>
            <person name="Bonawitz N.D."/>
            <person name="Chapple C."/>
            <person name="Cheng C."/>
            <person name="Correa L.G."/>
            <person name="Dacre M."/>
            <person name="DeBarry J."/>
            <person name="Dreyer I."/>
            <person name="Elias M."/>
            <person name="Engstrom E.M."/>
            <person name="Estelle M."/>
            <person name="Feng L."/>
            <person name="Finet C."/>
            <person name="Floyd S.K."/>
            <person name="Frommer W.B."/>
            <person name="Fujita T."/>
            <person name="Gramzow L."/>
            <person name="Gutensohn M."/>
            <person name="Harholt J."/>
            <person name="Hattori M."/>
            <person name="Heyl A."/>
            <person name="Hirai T."/>
            <person name="Hiwatashi Y."/>
            <person name="Ishikawa M."/>
            <person name="Iwata M."/>
            <person name="Karol K.G."/>
            <person name="Koehler B."/>
            <person name="Kolukisaoglu U."/>
            <person name="Kubo M."/>
            <person name="Kurata T."/>
            <person name="Lalonde S."/>
            <person name="Li K."/>
            <person name="Li Y."/>
            <person name="Litt A."/>
            <person name="Lyons E."/>
            <person name="Manning G."/>
            <person name="Maruyama T."/>
            <person name="Michael T.P."/>
            <person name="Mikami K."/>
            <person name="Miyazaki S."/>
            <person name="Morinaga S."/>
            <person name="Murata T."/>
            <person name="Mueller-Roeber B."/>
            <person name="Nelson D.R."/>
            <person name="Obara M."/>
            <person name="Oguri Y."/>
            <person name="Olmstead R.G."/>
            <person name="Onodera N."/>
            <person name="Petersen B.L."/>
            <person name="Pils B."/>
            <person name="Prigge M."/>
            <person name="Rensing S.A."/>
            <person name="Riano-Pachon D.M."/>
            <person name="Roberts A.W."/>
            <person name="Sato Y."/>
            <person name="Scheller H.V."/>
            <person name="Schulz B."/>
            <person name="Schulz C."/>
            <person name="Shakirov E.V."/>
            <person name="Shibagaki N."/>
            <person name="Shinohara N."/>
            <person name="Shippen D.E."/>
            <person name="Soerensen I."/>
            <person name="Sotooka R."/>
            <person name="Sugimoto N."/>
            <person name="Sugita M."/>
            <person name="Sumikawa N."/>
            <person name="Tanurdzic M."/>
            <person name="Theissen G."/>
            <person name="Ulvskov P."/>
            <person name="Wakazuki S."/>
            <person name="Weng J.K."/>
            <person name="Willats W.W."/>
            <person name="Wipf D."/>
            <person name="Wolf P.G."/>
            <person name="Yang L."/>
            <person name="Zimmer A.D."/>
            <person name="Zhu Q."/>
            <person name="Mitros T."/>
            <person name="Hellsten U."/>
            <person name="Loque D."/>
            <person name="Otillar R."/>
            <person name="Salamov A."/>
            <person name="Schmutz J."/>
            <person name="Shapiro H."/>
            <person name="Lindquist E."/>
            <person name="Lucas S."/>
            <person name="Rokhsar D."/>
            <person name="Grigoriev I.V."/>
        </authorList>
    </citation>
    <scope>NUCLEOTIDE SEQUENCE [LARGE SCALE GENOMIC DNA]</scope>
</reference>
<sequence length="435" mass="48875">MRCFGCDPDGAPRGEVAVRRFWESIPSATTAPCVCIVPRKAVTPAVIVSRVPGPQTYKRRVQIELDTVTLQRGTAFLHSKKNKLIVRRVYLDFASLAINILLGKVKGRRGNVDNFIVAGTPGTGKTYFGYYLLMQLRNHPAFVNRELIWEESTIDGPGLSFFFRGNEVVEGVVGAFDSRRTEDTVFLCNGPLLRPQHTLSQVVMFSSNKDEAKFTRQFIKDTVCAVVYMPLWDLGELALLYASAGLMNNPGDFTSLKGLFDFWGGSARAVFDTFDDPDYVSRFETALRNARNHKDLDIRLMWGQTQMTWPCEVSVVGIPADFPVNIMHQIPLFGDEETRDSSDGSKRPIGADATDHGVELLNVLPLMEPSVWLMMLDRVRYLRNTKRLADDGRTAVENRLIESVWTLEELCGTLRRWTSFTTGTFVTACSRCNSM</sequence>
<dbReference type="AlphaFoldDB" id="D8T9S6"/>
<dbReference type="PANTHER" id="PTHR33129:SF3">
    <property type="entry name" value="HOT SPOT (RHS) PROTEIN, PUTATIVE-RELATED"/>
    <property type="match status" value="1"/>
</dbReference>
<dbReference type="Gramene" id="EFJ06626">
    <property type="protein sequence ID" value="EFJ06626"/>
    <property type="gene ID" value="SELMODRAFT_448732"/>
</dbReference>
<organism evidence="2">
    <name type="scientific">Selaginella moellendorffii</name>
    <name type="common">Spikemoss</name>
    <dbReference type="NCBI Taxonomy" id="88036"/>
    <lineage>
        <taxon>Eukaryota</taxon>
        <taxon>Viridiplantae</taxon>
        <taxon>Streptophyta</taxon>
        <taxon>Embryophyta</taxon>
        <taxon>Tracheophyta</taxon>
        <taxon>Lycopodiopsida</taxon>
        <taxon>Selaginellales</taxon>
        <taxon>Selaginellaceae</taxon>
        <taxon>Selaginella</taxon>
    </lineage>
</organism>
<dbReference type="Proteomes" id="UP000001514">
    <property type="component" value="Unassembled WGS sequence"/>
</dbReference>
<gene>
    <name evidence="1" type="ORF">SELMODRAFT_448732</name>
</gene>
<accession>D8T9S6</accession>